<dbReference type="Proteomes" id="UP000199028">
    <property type="component" value="Unassembled WGS sequence"/>
</dbReference>
<gene>
    <name evidence="1" type="ORF">SAMN05216195_115182</name>
</gene>
<dbReference type="OrthoDB" id="3699318at2"/>
<name>A0A1H9XKN2_9PSEU</name>
<proteinExistence type="predicted"/>
<accession>A0A1H9XKN2</accession>
<dbReference type="EMBL" id="FOFT01000015">
    <property type="protein sequence ID" value="SES46651.1"/>
    <property type="molecule type" value="Genomic_DNA"/>
</dbReference>
<protein>
    <submittedName>
        <fullName evidence="1">Uncharacterized protein</fullName>
    </submittedName>
</protein>
<dbReference type="RefSeq" id="WP_090070833.1">
    <property type="nucleotide sequence ID" value="NZ_FOFT01000015.1"/>
</dbReference>
<evidence type="ECO:0000313" key="1">
    <source>
        <dbReference type="EMBL" id="SES46651.1"/>
    </source>
</evidence>
<keyword evidence="2" id="KW-1185">Reference proteome</keyword>
<organism evidence="1 2">
    <name type="scientific">Lentzea flaviverrucosa</name>
    <dbReference type="NCBI Taxonomy" id="200379"/>
    <lineage>
        <taxon>Bacteria</taxon>
        <taxon>Bacillati</taxon>
        <taxon>Actinomycetota</taxon>
        <taxon>Actinomycetes</taxon>
        <taxon>Pseudonocardiales</taxon>
        <taxon>Pseudonocardiaceae</taxon>
        <taxon>Lentzea</taxon>
    </lineage>
</organism>
<dbReference type="AlphaFoldDB" id="A0A1H9XKN2"/>
<reference evidence="2" key="1">
    <citation type="submission" date="2016-10" db="EMBL/GenBank/DDBJ databases">
        <authorList>
            <person name="Varghese N."/>
            <person name="Submissions S."/>
        </authorList>
    </citation>
    <scope>NUCLEOTIDE SEQUENCE [LARGE SCALE GENOMIC DNA]</scope>
    <source>
        <strain evidence="2">CGMCC 4.578</strain>
    </source>
</reference>
<evidence type="ECO:0000313" key="2">
    <source>
        <dbReference type="Proteomes" id="UP000199028"/>
    </source>
</evidence>
<sequence length="105" mass="11510">MSEVKSTVSPLAAYRLAEEQACGGYLKARKAMVRLAAQVASIAQLVREHPSRADYRAVLGQLVGRQLDAEQRTRLAYQRWQRAQVRADAFWAASNKAGAPVLVAA</sequence>